<proteinExistence type="predicted"/>
<dbReference type="EMBL" id="BTSX01000005">
    <property type="protein sequence ID" value="GMS97968.1"/>
    <property type="molecule type" value="Genomic_DNA"/>
</dbReference>
<comment type="caution">
    <text evidence="2">The sequence shown here is derived from an EMBL/GenBank/DDBJ whole genome shotgun (WGS) entry which is preliminary data.</text>
</comment>
<evidence type="ECO:0000256" key="1">
    <source>
        <dbReference type="SAM" id="MobiDB-lite"/>
    </source>
</evidence>
<protein>
    <recommendedName>
        <fullName evidence="4">Tektin</fullName>
    </recommendedName>
</protein>
<keyword evidence="3" id="KW-1185">Reference proteome</keyword>
<reference evidence="2" key="1">
    <citation type="submission" date="2023-10" db="EMBL/GenBank/DDBJ databases">
        <title>Genome assembly of Pristionchus species.</title>
        <authorList>
            <person name="Yoshida K."/>
            <person name="Sommer R.J."/>
        </authorList>
    </citation>
    <scope>NUCLEOTIDE SEQUENCE</scope>
    <source>
        <strain evidence="2">RS0144</strain>
    </source>
</reference>
<sequence length="293" mass="32245">MAQSADQQDNPPSVVGTLYNEHERTQRFQDNIAKRPRDCDANGSFETKWAFSVAESKRADVETKTSNQLTSATMTISFALREVKEEITELDSLLRGINVREHELDSMTNSLDKMCLTLAARSIDRKKQATAPRTSGPRSERVDTSGNCPGRQQLQQQQQHEDVDMQTAVTTITGPSSNVSTADEISMSEHPPPGTTVLPGPEQLANAPSPHHQTTGTTTAREASLNTARSPSRFATAHEASPTARSPSHFDYSALEAYTPYQRTPCKMDSTVICPRTAPKSRSPSRSRSERRS</sequence>
<organism evidence="2 3">
    <name type="scientific">Pristionchus entomophagus</name>
    <dbReference type="NCBI Taxonomy" id="358040"/>
    <lineage>
        <taxon>Eukaryota</taxon>
        <taxon>Metazoa</taxon>
        <taxon>Ecdysozoa</taxon>
        <taxon>Nematoda</taxon>
        <taxon>Chromadorea</taxon>
        <taxon>Rhabditida</taxon>
        <taxon>Rhabditina</taxon>
        <taxon>Diplogasteromorpha</taxon>
        <taxon>Diplogasteroidea</taxon>
        <taxon>Neodiplogasteridae</taxon>
        <taxon>Pristionchus</taxon>
    </lineage>
</organism>
<name>A0AAV5TVA9_9BILA</name>
<feature type="compositionally biased region" description="Polar residues" evidence="1">
    <location>
        <begin position="167"/>
        <end position="183"/>
    </location>
</feature>
<evidence type="ECO:0000313" key="2">
    <source>
        <dbReference type="EMBL" id="GMS97968.1"/>
    </source>
</evidence>
<feature type="region of interest" description="Disordered" evidence="1">
    <location>
        <begin position="124"/>
        <end position="293"/>
    </location>
</feature>
<gene>
    <name evidence="2" type="ORF">PENTCL1PPCAC_20143</name>
</gene>
<evidence type="ECO:0000313" key="3">
    <source>
        <dbReference type="Proteomes" id="UP001432027"/>
    </source>
</evidence>
<feature type="compositionally biased region" description="Polar residues" evidence="1">
    <location>
        <begin position="211"/>
        <end position="230"/>
    </location>
</feature>
<evidence type="ECO:0008006" key="4">
    <source>
        <dbReference type="Google" id="ProtNLM"/>
    </source>
</evidence>
<dbReference type="AlphaFoldDB" id="A0AAV5TVA9"/>
<accession>A0AAV5TVA9</accession>
<dbReference type="Proteomes" id="UP001432027">
    <property type="component" value="Unassembled WGS sequence"/>
</dbReference>